<dbReference type="PANTHER" id="PTHR47611:SF1">
    <property type="entry name" value="CCHC-TYPE DOMAIN-CONTAINING PROTEIN"/>
    <property type="match status" value="1"/>
</dbReference>
<evidence type="ECO:0000313" key="3">
    <source>
        <dbReference type="WBParaSite" id="PSU_v2.g17937.t1"/>
    </source>
</evidence>
<dbReference type="Pfam" id="PF05699">
    <property type="entry name" value="Dimer_Tnp_hAT"/>
    <property type="match status" value="1"/>
</dbReference>
<protein>
    <submittedName>
        <fullName evidence="3">HAT C-terminal dimerisation domain-containing protein</fullName>
    </submittedName>
</protein>
<accession>A0A914YCH4</accession>
<organism evidence="2 3">
    <name type="scientific">Panagrolaimus superbus</name>
    <dbReference type="NCBI Taxonomy" id="310955"/>
    <lineage>
        <taxon>Eukaryota</taxon>
        <taxon>Metazoa</taxon>
        <taxon>Ecdysozoa</taxon>
        <taxon>Nematoda</taxon>
        <taxon>Chromadorea</taxon>
        <taxon>Rhabditida</taxon>
        <taxon>Tylenchina</taxon>
        <taxon>Panagrolaimomorpha</taxon>
        <taxon>Panagrolaimoidea</taxon>
        <taxon>Panagrolaimidae</taxon>
        <taxon>Panagrolaimus</taxon>
    </lineage>
</organism>
<dbReference type="SUPFAM" id="SSF53098">
    <property type="entry name" value="Ribonuclease H-like"/>
    <property type="match status" value="1"/>
</dbReference>
<dbReference type="GO" id="GO:0046983">
    <property type="term" value="F:protein dimerization activity"/>
    <property type="evidence" value="ECO:0007669"/>
    <property type="project" value="InterPro"/>
</dbReference>
<keyword evidence="2" id="KW-1185">Reference proteome</keyword>
<dbReference type="InterPro" id="IPR012337">
    <property type="entry name" value="RNaseH-like_sf"/>
</dbReference>
<dbReference type="WBParaSite" id="PSU_v2.g17937.t1">
    <property type="protein sequence ID" value="PSU_v2.g17937.t1"/>
    <property type="gene ID" value="PSU_v2.g17937"/>
</dbReference>
<reference evidence="3" key="1">
    <citation type="submission" date="2022-11" db="UniProtKB">
        <authorList>
            <consortium name="WormBaseParasite"/>
        </authorList>
    </citation>
    <scope>IDENTIFICATION</scope>
</reference>
<dbReference type="Proteomes" id="UP000887577">
    <property type="component" value="Unplaced"/>
</dbReference>
<dbReference type="InterPro" id="IPR008906">
    <property type="entry name" value="HATC_C_dom"/>
</dbReference>
<evidence type="ECO:0000259" key="1">
    <source>
        <dbReference type="Pfam" id="PF05699"/>
    </source>
</evidence>
<dbReference type="AlphaFoldDB" id="A0A914YCH4"/>
<evidence type="ECO:0000313" key="2">
    <source>
        <dbReference type="Proteomes" id="UP000887577"/>
    </source>
</evidence>
<name>A0A914YCH4_9BILA</name>
<sequence>MFDQETLNVDSFENELQRYQTSPDPFDPHHDDLLEWWNMRTDKYPRLSKAARKLLTIPSSSTSPERSFSRSRFLITDQRTLLSADTVSGLMLGASY</sequence>
<dbReference type="PANTHER" id="PTHR47611">
    <property type="entry name" value="HAT DIMERISATION DOMAIN, C-TERMINAL"/>
    <property type="match status" value="1"/>
</dbReference>
<feature type="domain" description="HAT C-terminal dimerisation" evidence="1">
    <location>
        <begin position="15"/>
        <end position="91"/>
    </location>
</feature>
<proteinExistence type="predicted"/>